<comment type="caution">
    <text evidence="1">The sequence shown here is derived from an EMBL/GenBank/DDBJ whole genome shotgun (WGS) entry which is preliminary data.</text>
</comment>
<organism evidence="1 2">
    <name type="scientific">Cucurbita argyrosperma subsp. sororia</name>
    <dbReference type="NCBI Taxonomy" id="37648"/>
    <lineage>
        <taxon>Eukaryota</taxon>
        <taxon>Viridiplantae</taxon>
        <taxon>Streptophyta</taxon>
        <taxon>Embryophyta</taxon>
        <taxon>Tracheophyta</taxon>
        <taxon>Spermatophyta</taxon>
        <taxon>Magnoliopsida</taxon>
        <taxon>eudicotyledons</taxon>
        <taxon>Gunneridae</taxon>
        <taxon>Pentapetalae</taxon>
        <taxon>rosids</taxon>
        <taxon>fabids</taxon>
        <taxon>Cucurbitales</taxon>
        <taxon>Cucurbitaceae</taxon>
        <taxon>Cucurbiteae</taxon>
        <taxon>Cucurbita</taxon>
    </lineage>
</organism>
<reference evidence="1 2" key="1">
    <citation type="journal article" date="2021" name="Hortic Res">
        <title>The domestication of Cucurbita argyrosperma as revealed by the genome of its wild relative.</title>
        <authorList>
            <person name="Barrera-Redondo J."/>
            <person name="Sanchez-de la Vega G."/>
            <person name="Aguirre-Liguori J.A."/>
            <person name="Castellanos-Morales G."/>
            <person name="Gutierrez-Guerrero Y.T."/>
            <person name="Aguirre-Dugua X."/>
            <person name="Aguirre-Planter E."/>
            <person name="Tenaillon M.I."/>
            <person name="Lira-Saade R."/>
            <person name="Eguiarte L.E."/>
        </authorList>
    </citation>
    <scope>NUCLEOTIDE SEQUENCE [LARGE SCALE GENOMIC DNA]</scope>
    <source>
        <strain evidence="1">JBR-2021</strain>
    </source>
</reference>
<keyword evidence="2" id="KW-1185">Reference proteome</keyword>
<evidence type="ECO:0000313" key="2">
    <source>
        <dbReference type="Proteomes" id="UP000685013"/>
    </source>
</evidence>
<evidence type="ECO:0008006" key="3">
    <source>
        <dbReference type="Google" id="ProtNLM"/>
    </source>
</evidence>
<dbReference type="EMBL" id="JAGKQH010000004">
    <property type="protein sequence ID" value="KAG6601700.1"/>
    <property type="molecule type" value="Genomic_DNA"/>
</dbReference>
<gene>
    <name evidence="1" type="ORF">SDJN03_06933</name>
</gene>
<proteinExistence type="predicted"/>
<feature type="non-terminal residue" evidence="1">
    <location>
        <position position="1"/>
    </location>
</feature>
<accession>A0AAV6NUG5</accession>
<sequence>MHTRTSHRRRLIVQTVAAGCYPRPAAGALFLFFSGDCSSFPAKGDTSDAYPSAQSEHTRLTRFGLPIACVKFNLQVQTHSNTFQQQSSFGVFQTLFSQALSPFC</sequence>
<evidence type="ECO:0000313" key="1">
    <source>
        <dbReference type="EMBL" id="KAG6601700.1"/>
    </source>
</evidence>
<dbReference type="Proteomes" id="UP000685013">
    <property type="component" value="Chromosome 4"/>
</dbReference>
<name>A0AAV6NUG5_9ROSI</name>
<protein>
    <recommendedName>
        <fullName evidence="3">Secreted protein</fullName>
    </recommendedName>
</protein>
<dbReference type="AlphaFoldDB" id="A0AAV6NUG5"/>